<evidence type="ECO:0000313" key="4">
    <source>
        <dbReference type="Proteomes" id="UP000186112"/>
    </source>
</evidence>
<organism evidence="3 4">
    <name type="scientific">Tissierella creatinophila DSM 6911</name>
    <dbReference type="NCBI Taxonomy" id="1123403"/>
    <lineage>
        <taxon>Bacteria</taxon>
        <taxon>Bacillati</taxon>
        <taxon>Bacillota</taxon>
        <taxon>Tissierellia</taxon>
        <taxon>Tissierellales</taxon>
        <taxon>Tissierellaceae</taxon>
        <taxon>Tissierella</taxon>
    </lineage>
</organism>
<comment type="function">
    <text evidence="2">One of several proteins that assist in the late maturation steps of the functional core of the 30S ribosomal subunit. Associates with free 30S ribosomal subunits (but not with 30S subunits that are part of 70S ribosomes or polysomes). Required for efficient processing of 16S rRNA. May interact with the 5'-terminal helix region of 16S rRNA.</text>
</comment>
<accession>A0A1U7M364</accession>
<sequence>MNNKRINRISEEVKKVISELLYNGLKDPRVTSMTTVTDVKVTRDLSFANIYISVLGDKKEKEDCLKGLQSAKGFIRSEIGKRVDLRHIPEPIFHLDETLEHASHITDLIEKVKMEDNNRGIGNE</sequence>
<dbReference type="GO" id="GO:0043024">
    <property type="term" value="F:ribosomal small subunit binding"/>
    <property type="evidence" value="ECO:0007669"/>
    <property type="project" value="TreeGrafter"/>
</dbReference>
<dbReference type="AlphaFoldDB" id="A0A1U7M364"/>
<keyword evidence="1 2" id="KW-0690">Ribosome biogenesis</keyword>
<comment type="subcellular location">
    <subcellularLocation>
        <location evidence="2">Cytoplasm</location>
    </subcellularLocation>
</comment>
<dbReference type="GO" id="GO:0030490">
    <property type="term" value="P:maturation of SSU-rRNA"/>
    <property type="evidence" value="ECO:0007669"/>
    <property type="project" value="UniProtKB-UniRule"/>
</dbReference>
<dbReference type="HAMAP" id="MF_00003">
    <property type="entry name" value="RbfA"/>
    <property type="match status" value="1"/>
</dbReference>
<dbReference type="SUPFAM" id="SSF89919">
    <property type="entry name" value="Ribosome-binding factor A, RbfA"/>
    <property type="match status" value="1"/>
</dbReference>
<keyword evidence="2" id="KW-0963">Cytoplasm</keyword>
<dbReference type="Proteomes" id="UP000186112">
    <property type="component" value="Unassembled WGS sequence"/>
</dbReference>
<comment type="subunit">
    <text evidence="2">Monomer. Binds 30S ribosomal subunits, but not 50S ribosomal subunits or 70S ribosomes.</text>
</comment>
<dbReference type="InterPro" id="IPR015946">
    <property type="entry name" value="KH_dom-like_a/b"/>
</dbReference>
<dbReference type="InterPro" id="IPR000238">
    <property type="entry name" value="RbfA"/>
</dbReference>
<comment type="caution">
    <text evidence="3">The sequence shown here is derived from an EMBL/GenBank/DDBJ whole genome shotgun (WGS) entry which is preliminary data.</text>
</comment>
<dbReference type="InterPro" id="IPR023799">
    <property type="entry name" value="RbfA_dom_sf"/>
</dbReference>
<dbReference type="Gene3D" id="3.30.300.20">
    <property type="match status" value="1"/>
</dbReference>
<dbReference type="PANTHER" id="PTHR33515:SF1">
    <property type="entry name" value="RIBOSOME-BINDING FACTOR A, CHLOROPLASTIC-RELATED"/>
    <property type="match status" value="1"/>
</dbReference>
<dbReference type="OrthoDB" id="307788at2"/>
<proteinExistence type="inferred from homology"/>
<comment type="similarity">
    <text evidence="2">Belongs to the RbfA family.</text>
</comment>
<evidence type="ECO:0000256" key="1">
    <source>
        <dbReference type="ARBA" id="ARBA00022517"/>
    </source>
</evidence>
<gene>
    <name evidence="2 3" type="primary">rbfA</name>
    <name evidence="3" type="ORF">TICRE_23630</name>
</gene>
<name>A0A1U7M364_TISCR</name>
<dbReference type="RefSeq" id="WP_075728296.1">
    <property type="nucleotide sequence ID" value="NZ_LTDM01000064.1"/>
</dbReference>
<dbReference type="NCBIfam" id="TIGR00082">
    <property type="entry name" value="rbfA"/>
    <property type="match status" value="1"/>
</dbReference>
<dbReference type="PANTHER" id="PTHR33515">
    <property type="entry name" value="RIBOSOME-BINDING FACTOR A, CHLOROPLASTIC-RELATED"/>
    <property type="match status" value="1"/>
</dbReference>
<dbReference type="EMBL" id="LTDM01000064">
    <property type="protein sequence ID" value="OLS01763.1"/>
    <property type="molecule type" value="Genomic_DNA"/>
</dbReference>
<protein>
    <recommendedName>
        <fullName evidence="2">Ribosome-binding factor A</fullName>
    </recommendedName>
</protein>
<evidence type="ECO:0000313" key="3">
    <source>
        <dbReference type="EMBL" id="OLS01763.1"/>
    </source>
</evidence>
<keyword evidence="4" id="KW-1185">Reference proteome</keyword>
<evidence type="ECO:0000256" key="2">
    <source>
        <dbReference type="HAMAP-Rule" id="MF_00003"/>
    </source>
</evidence>
<dbReference type="GO" id="GO:0005829">
    <property type="term" value="C:cytosol"/>
    <property type="evidence" value="ECO:0007669"/>
    <property type="project" value="TreeGrafter"/>
</dbReference>
<dbReference type="Pfam" id="PF02033">
    <property type="entry name" value="RBFA"/>
    <property type="match status" value="1"/>
</dbReference>
<reference evidence="3 4" key="1">
    <citation type="submission" date="2016-02" db="EMBL/GenBank/DDBJ databases">
        <title>Genome sequence of Tissierella creatinophila DSM 6911.</title>
        <authorList>
            <person name="Poehlein A."/>
            <person name="Daniel R."/>
        </authorList>
    </citation>
    <scope>NUCLEOTIDE SEQUENCE [LARGE SCALE GENOMIC DNA]</scope>
    <source>
        <strain evidence="3 4">DSM 6911</strain>
    </source>
</reference>